<keyword evidence="2" id="KW-0808">Transferase</keyword>
<feature type="domain" description="Glycosyltransferase subfamily 4-like N-terminal" evidence="1">
    <location>
        <begin position="18"/>
        <end position="165"/>
    </location>
</feature>
<dbReference type="PANTHER" id="PTHR45947">
    <property type="entry name" value="SULFOQUINOVOSYL TRANSFERASE SQD2"/>
    <property type="match status" value="1"/>
</dbReference>
<evidence type="ECO:0000313" key="2">
    <source>
        <dbReference type="EMBL" id="KAA9133055.1"/>
    </source>
</evidence>
<dbReference type="Proteomes" id="UP000325372">
    <property type="component" value="Unassembled WGS sequence"/>
</dbReference>
<dbReference type="EMBL" id="VYXP01000002">
    <property type="protein sequence ID" value="KAA9133055.1"/>
    <property type="molecule type" value="Genomic_DNA"/>
</dbReference>
<dbReference type="GO" id="GO:0016757">
    <property type="term" value="F:glycosyltransferase activity"/>
    <property type="evidence" value="ECO:0007669"/>
    <property type="project" value="TreeGrafter"/>
</dbReference>
<dbReference type="AlphaFoldDB" id="A0A5N0TDH8"/>
<dbReference type="RefSeq" id="WP_150862616.1">
    <property type="nucleotide sequence ID" value="NZ_VYXP01000002.1"/>
</dbReference>
<sequence length="375" mass="41052">MHITLTANTDWYLYNFRLDLARAARQAGHQVSMVCPPGSYVEKLRDEGFRVRTFTAPAAGFSLMGNRRALKEITAAYRALRPELVHLFTPVCVLLGSIAARRCRVPFKVAALTGLGHAFTSNSAKARAARPALKWLFRRELRRPGTAVVFQNEADRDELVALGVVSSEQSRLVRGSGVDTKRFLPRSEVREDSEIRILFASRLLREKGLEELLAAFALVRQGLVDAKLWIAGEPYPPNPSSFSRSEVEGWSRRPGVKLLGHVEDMPGLLAQVDVVALPSYREGTPKILLEAAACGLPVVATDIPGCRGVVEDGESGFLVAPGAVEPLADCLQKLAGNPELRRQYGQRGRAIIEAGFTHTRVIDDTLAIYADLSTA</sequence>
<evidence type="ECO:0000313" key="3">
    <source>
        <dbReference type="Proteomes" id="UP000325372"/>
    </source>
</evidence>
<dbReference type="InterPro" id="IPR028098">
    <property type="entry name" value="Glyco_trans_4-like_N"/>
</dbReference>
<dbReference type="SUPFAM" id="SSF53756">
    <property type="entry name" value="UDP-Glycosyltransferase/glycogen phosphorylase"/>
    <property type="match status" value="1"/>
</dbReference>
<name>A0A5N0TDH8_9GAMM</name>
<keyword evidence="3" id="KW-1185">Reference proteome</keyword>
<gene>
    <name evidence="2" type="ORF">F3N42_01455</name>
</gene>
<dbReference type="Pfam" id="PF13579">
    <property type="entry name" value="Glyco_trans_4_4"/>
    <property type="match status" value="1"/>
</dbReference>
<proteinExistence type="predicted"/>
<dbReference type="Pfam" id="PF13692">
    <property type="entry name" value="Glyco_trans_1_4"/>
    <property type="match status" value="1"/>
</dbReference>
<reference evidence="2 3" key="1">
    <citation type="submission" date="2019-09" db="EMBL/GenBank/DDBJ databases">
        <title>Wenzhouxiangella sp. Genome sequencing and assembly.</title>
        <authorList>
            <person name="Zhang R."/>
        </authorList>
    </citation>
    <scope>NUCLEOTIDE SEQUENCE [LARGE SCALE GENOMIC DNA]</scope>
    <source>
        <strain evidence="2 3">W260</strain>
    </source>
</reference>
<dbReference type="InterPro" id="IPR050194">
    <property type="entry name" value="Glycosyltransferase_grp1"/>
</dbReference>
<accession>A0A5N0TDH8</accession>
<comment type="caution">
    <text evidence="2">The sequence shown here is derived from an EMBL/GenBank/DDBJ whole genome shotgun (WGS) entry which is preliminary data.</text>
</comment>
<protein>
    <submittedName>
        <fullName evidence="2">Glycosyltransferase family 4 protein</fullName>
    </submittedName>
</protein>
<organism evidence="2 3">
    <name type="scientific">Marinihelvus fidelis</name>
    <dbReference type="NCBI Taxonomy" id="2613842"/>
    <lineage>
        <taxon>Bacteria</taxon>
        <taxon>Pseudomonadati</taxon>
        <taxon>Pseudomonadota</taxon>
        <taxon>Gammaproteobacteria</taxon>
        <taxon>Chromatiales</taxon>
        <taxon>Wenzhouxiangellaceae</taxon>
        <taxon>Marinihelvus</taxon>
    </lineage>
</organism>
<evidence type="ECO:0000259" key="1">
    <source>
        <dbReference type="Pfam" id="PF13579"/>
    </source>
</evidence>
<dbReference type="CDD" id="cd03808">
    <property type="entry name" value="GT4_CapM-like"/>
    <property type="match status" value="1"/>
</dbReference>
<dbReference type="PANTHER" id="PTHR45947:SF3">
    <property type="entry name" value="SULFOQUINOVOSYL TRANSFERASE SQD2"/>
    <property type="match status" value="1"/>
</dbReference>
<dbReference type="Gene3D" id="3.40.50.2000">
    <property type="entry name" value="Glycogen Phosphorylase B"/>
    <property type="match status" value="2"/>
</dbReference>